<accession>S5T293</accession>
<sequence length="62" mass="7195">MHYYHGKGKLYRSMDEGWQEYVPGRGWVTSYHGEGQVMNHPDDFPEIAQHAAIELAMTLEDN</sequence>
<dbReference type="PATRIC" id="fig|1224163.3.peg.1252"/>
<dbReference type="KEGG" id="cmd:B841_06235"/>
<dbReference type="RefSeq" id="WP_020934653.1">
    <property type="nucleotide sequence ID" value="NC_021915.1"/>
</dbReference>
<dbReference type="HOGENOM" id="CLU_2896472_0_0_11"/>
<reference evidence="1 2" key="1">
    <citation type="submission" date="2012-11" db="EMBL/GenBank/DDBJ databases">
        <title>The complete genome sequence of Corynebacterium maris Coryn-1 (=DSM 45190).</title>
        <authorList>
            <person name="Schaffert L."/>
            <person name="Albersmeier A."/>
            <person name="Kalinowski J."/>
            <person name="Ruckert C."/>
        </authorList>
    </citation>
    <scope>NUCLEOTIDE SEQUENCE [LARGE SCALE GENOMIC DNA]</scope>
    <source>
        <strain evidence="2">Coryn-1</strain>
    </source>
</reference>
<organism evidence="1 2">
    <name type="scientific">Corynebacterium maris DSM 45190</name>
    <dbReference type="NCBI Taxonomy" id="1224163"/>
    <lineage>
        <taxon>Bacteria</taxon>
        <taxon>Bacillati</taxon>
        <taxon>Actinomycetota</taxon>
        <taxon>Actinomycetes</taxon>
        <taxon>Mycobacteriales</taxon>
        <taxon>Corynebacteriaceae</taxon>
        <taxon>Corynebacterium</taxon>
    </lineage>
</organism>
<proteinExistence type="predicted"/>
<dbReference type="Proteomes" id="UP000015388">
    <property type="component" value="Chromosome"/>
</dbReference>
<dbReference type="AlphaFoldDB" id="S5T293"/>
<evidence type="ECO:0000313" key="1">
    <source>
        <dbReference type="EMBL" id="AGS34720.1"/>
    </source>
</evidence>
<evidence type="ECO:0000313" key="2">
    <source>
        <dbReference type="Proteomes" id="UP000015388"/>
    </source>
</evidence>
<protein>
    <submittedName>
        <fullName evidence="1">Uncharacterized protein</fullName>
    </submittedName>
</protein>
<dbReference type="EMBL" id="CP003924">
    <property type="protein sequence ID" value="AGS34720.1"/>
    <property type="molecule type" value="Genomic_DNA"/>
</dbReference>
<gene>
    <name evidence="1" type="ORF">B841_06235</name>
</gene>
<name>S5T293_9CORY</name>
<keyword evidence="2" id="KW-1185">Reference proteome</keyword>